<dbReference type="Pfam" id="PF00498">
    <property type="entry name" value="FHA"/>
    <property type="match status" value="1"/>
</dbReference>
<dbReference type="Gene3D" id="3.30.200.20">
    <property type="entry name" value="Phosphorylase Kinase, domain 1"/>
    <property type="match status" value="1"/>
</dbReference>
<keyword evidence="10" id="KW-1185">Reference proteome</keyword>
<dbReference type="Proteomes" id="UP000602198">
    <property type="component" value="Unassembled WGS sequence"/>
</dbReference>
<name>A0ABS1M0R1_9NOCA</name>
<evidence type="ECO:0000259" key="8">
    <source>
        <dbReference type="PROSITE" id="PS50011"/>
    </source>
</evidence>
<dbReference type="PANTHER" id="PTHR43671">
    <property type="entry name" value="SERINE/THREONINE-PROTEIN KINASE NEK"/>
    <property type="match status" value="1"/>
</dbReference>
<evidence type="ECO:0000313" key="9">
    <source>
        <dbReference type="EMBL" id="MBL1074252.1"/>
    </source>
</evidence>
<keyword evidence="4" id="KW-0547">Nucleotide-binding</keyword>
<evidence type="ECO:0000256" key="2">
    <source>
        <dbReference type="ARBA" id="ARBA00022553"/>
    </source>
</evidence>
<evidence type="ECO:0000256" key="5">
    <source>
        <dbReference type="ARBA" id="ARBA00022777"/>
    </source>
</evidence>
<feature type="domain" description="Protein kinase" evidence="8">
    <location>
        <begin position="144"/>
        <end position="420"/>
    </location>
</feature>
<feature type="domain" description="FHA" evidence="7">
    <location>
        <begin position="27"/>
        <end position="80"/>
    </location>
</feature>
<dbReference type="InterPro" id="IPR008984">
    <property type="entry name" value="SMAD_FHA_dom_sf"/>
</dbReference>
<evidence type="ECO:0000256" key="3">
    <source>
        <dbReference type="ARBA" id="ARBA00022679"/>
    </source>
</evidence>
<dbReference type="PROSITE" id="PS50011">
    <property type="entry name" value="PROTEIN_KINASE_DOM"/>
    <property type="match status" value="1"/>
</dbReference>
<dbReference type="InterPro" id="IPR000253">
    <property type="entry name" value="FHA_dom"/>
</dbReference>
<dbReference type="InterPro" id="IPR050660">
    <property type="entry name" value="NEK_Ser/Thr_kinase"/>
</dbReference>
<dbReference type="PROSITE" id="PS50006">
    <property type="entry name" value="FHA_DOMAIN"/>
    <property type="match status" value="1"/>
</dbReference>
<keyword evidence="5 9" id="KW-0418">Kinase</keyword>
<reference evidence="9 10" key="1">
    <citation type="submission" date="2021-01" db="EMBL/GenBank/DDBJ databases">
        <title>WGS of actinomycetes isolated from Thailand.</title>
        <authorList>
            <person name="Thawai C."/>
        </authorList>
    </citation>
    <scope>NUCLEOTIDE SEQUENCE [LARGE SCALE GENOMIC DNA]</scope>
    <source>
        <strain evidence="9 10">LPG 2</strain>
    </source>
</reference>
<dbReference type="SMART" id="SM00240">
    <property type="entry name" value="FHA"/>
    <property type="match status" value="1"/>
</dbReference>
<dbReference type="InterPro" id="IPR008271">
    <property type="entry name" value="Ser/Thr_kinase_AS"/>
</dbReference>
<evidence type="ECO:0000313" key="10">
    <source>
        <dbReference type="Proteomes" id="UP000602198"/>
    </source>
</evidence>
<keyword evidence="6" id="KW-0067">ATP-binding</keyword>
<dbReference type="RefSeq" id="WP_201945067.1">
    <property type="nucleotide sequence ID" value="NZ_JAERRJ010000002.1"/>
</dbReference>
<evidence type="ECO:0000256" key="6">
    <source>
        <dbReference type="ARBA" id="ARBA00022840"/>
    </source>
</evidence>
<gene>
    <name evidence="9" type="ORF">JK358_07565</name>
</gene>
<dbReference type="InterPro" id="IPR000719">
    <property type="entry name" value="Prot_kinase_dom"/>
</dbReference>
<dbReference type="Gene3D" id="1.10.510.10">
    <property type="entry name" value="Transferase(Phosphotransferase) domain 1"/>
    <property type="match status" value="1"/>
</dbReference>
<accession>A0ABS1M0R1</accession>
<evidence type="ECO:0000256" key="1">
    <source>
        <dbReference type="ARBA" id="ARBA00012513"/>
    </source>
</evidence>
<dbReference type="Gene3D" id="2.60.200.20">
    <property type="match status" value="1"/>
</dbReference>
<comment type="caution">
    <text evidence="9">The sequence shown here is derived from an EMBL/GenBank/DDBJ whole genome shotgun (WGS) entry which is preliminary data.</text>
</comment>
<sequence length="423" mass="45527">MPGTVILTVTTGPAAGVEYVYAERAHCVVGRAEDCSPRLVESGHTPWVSRHHCLFDINPPAVRVRDFGSLNGTHVNGVEIGRRFPGQTPEQGARLEFRERDLVDGDEVRLGEVVLRVGVRPESGSEPTDPLVRPAADLGWLSRYEPIRELGRGAQGVVYLVRTHDSGELAALKVLSAQVAVEPRAAQGFLREMDALRALRHPNIVGFHEGGAAGALFYLACEYCAGGSLERLVRERGPLDAEQAVRLTAQALDALDYAHHATLDAQTGDAAAVGVVHRDVKPANILLSGPDSHRIAKLADFGLAKAFDRAGLSGLTMTGSVAGSVAFMSRVQLVDYKFVRPEVDVWATAATLYFMLTGVPPREFPHGVDPITIVLRDNAVPVRHREPAVPAALAAVIDEALVDNPRIRITSAAELRRALMSAL</sequence>
<dbReference type="EC" id="2.7.11.1" evidence="1"/>
<evidence type="ECO:0000256" key="4">
    <source>
        <dbReference type="ARBA" id="ARBA00022741"/>
    </source>
</evidence>
<dbReference type="Pfam" id="PF00069">
    <property type="entry name" value="Pkinase"/>
    <property type="match status" value="1"/>
</dbReference>
<keyword evidence="2" id="KW-0597">Phosphoprotein</keyword>
<dbReference type="SUPFAM" id="SSF56112">
    <property type="entry name" value="Protein kinase-like (PK-like)"/>
    <property type="match status" value="1"/>
</dbReference>
<dbReference type="PROSITE" id="PS00108">
    <property type="entry name" value="PROTEIN_KINASE_ST"/>
    <property type="match status" value="1"/>
</dbReference>
<keyword evidence="3" id="KW-0808">Transferase</keyword>
<evidence type="ECO:0000259" key="7">
    <source>
        <dbReference type="PROSITE" id="PS50006"/>
    </source>
</evidence>
<dbReference type="SUPFAM" id="SSF49879">
    <property type="entry name" value="SMAD/FHA domain"/>
    <property type="match status" value="1"/>
</dbReference>
<protein>
    <recommendedName>
        <fullName evidence="1">non-specific serine/threonine protein kinase</fullName>
        <ecNumber evidence="1">2.7.11.1</ecNumber>
    </recommendedName>
</protein>
<dbReference type="EMBL" id="JAERRJ010000002">
    <property type="protein sequence ID" value="MBL1074252.1"/>
    <property type="molecule type" value="Genomic_DNA"/>
</dbReference>
<dbReference type="PANTHER" id="PTHR43671:SF13">
    <property type="entry name" value="SERINE_THREONINE-PROTEIN KINASE NEK2"/>
    <property type="match status" value="1"/>
</dbReference>
<dbReference type="InterPro" id="IPR011009">
    <property type="entry name" value="Kinase-like_dom_sf"/>
</dbReference>
<proteinExistence type="predicted"/>
<dbReference type="GO" id="GO:0016301">
    <property type="term" value="F:kinase activity"/>
    <property type="evidence" value="ECO:0007669"/>
    <property type="project" value="UniProtKB-KW"/>
</dbReference>
<dbReference type="CDD" id="cd14014">
    <property type="entry name" value="STKc_PknB_like"/>
    <property type="match status" value="1"/>
</dbReference>
<dbReference type="SMART" id="SM00220">
    <property type="entry name" value="S_TKc"/>
    <property type="match status" value="1"/>
</dbReference>
<organism evidence="9 10">
    <name type="scientific">Nocardia acididurans</name>
    <dbReference type="NCBI Taxonomy" id="2802282"/>
    <lineage>
        <taxon>Bacteria</taxon>
        <taxon>Bacillati</taxon>
        <taxon>Actinomycetota</taxon>
        <taxon>Actinomycetes</taxon>
        <taxon>Mycobacteriales</taxon>
        <taxon>Nocardiaceae</taxon>
        <taxon>Nocardia</taxon>
    </lineage>
</organism>